<dbReference type="InterPro" id="IPR002716">
    <property type="entry name" value="PIN_dom"/>
</dbReference>
<dbReference type="RefSeq" id="WP_147664111.1">
    <property type="nucleotide sequence ID" value="NZ_CP042905.2"/>
</dbReference>
<organism evidence="2 3">
    <name type="scientific">Promethearchaeum syntrophicum</name>
    <dbReference type="NCBI Taxonomy" id="2594042"/>
    <lineage>
        <taxon>Archaea</taxon>
        <taxon>Promethearchaeati</taxon>
        <taxon>Promethearchaeota</taxon>
        <taxon>Promethearchaeia</taxon>
        <taxon>Promethearchaeales</taxon>
        <taxon>Promethearchaeaceae</taxon>
        <taxon>Promethearchaeum</taxon>
    </lineage>
</organism>
<dbReference type="AlphaFoldDB" id="A0A5B9DDL0"/>
<gene>
    <name evidence="2" type="ORF">DSAG12_03036</name>
</gene>
<reference evidence="2 3" key="1">
    <citation type="journal article" date="2020" name="Nature">
        <title>Isolation of an archaeon at the prokaryote-eukaryote interface.</title>
        <authorList>
            <person name="Imachi H."/>
            <person name="Nobu M.K."/>
            <person name="Nakahara N."/>
            <person name="Morono Y."/>
            <person name="Ogawara M."/>
            <person name="Takaki Y."/>
            <person name="Takano Y."/>
            <person name="Uematsu K."/>
            <person name="Ikuta T."/>
            <person name="Ito M."/>
            <person name="Matsui Y."/>
            <person name="Miyazaki M."/>
            <person name="Murata K."/>
            <person name="Saito Y."/>
            <person name="Sakai S."/>
            <person name="Song C."/>
            <person name="Tasumi E."/>
            <person name="Yamanaka Y."/>
            <person name="Yamaguchi T."/>
            <person name="Kamagata Y."/>
            <person name="Tamaki H."/>
            <person name="Takai K."/>
        </authorList>
    </citation>
    <scope>NUCLEOTIDE SEQUENCE [LARGE SCALE GENOMIC DNA]</scope>
    <source>
        <strain evidence="2 3">MK-D1</strain>
    </source>
</reference>
<dbReference type="OrthoDB" id="198094at2157"/>
<dbReference type="GO" id="GO:0016075">
    <property type="term" value="P:rRNA catabolic process"/>
    <property type="evidence" value="ECO:0007669"/>
    <property type="project" value="TreeGrafter"/>
</dbReference>
<dbReference type="Pfam" id="PF01850">
    <property type="entry name" value="PIN"/>
    <property type="match status" value="1"/>
</dbReference>
<dbReference type="Gene3D" id="3.40.50.1010">
    <property type="entry name" value="5'-nuclease"/>
    <property type="match status" value="1"/>
</dbReference>
<dbReference type="PANTHER" id="PTHR42188:SF1">
    <property type="entry name" value="23S RRNA-SPECIFIC ENDONUCLEASE VAPC20"/>
    <property type="match status" value="1"/>
</dbReference>
<sequence length="141" mass="16330">MAIFLDTGFFLGLVYPSDPYYKRSEELLKILKTGKHGQIFTSTFIIAETLTLVAVRSRNNSVVLKEIDKFFKGDKQIAIILRPDEQIEDESIKLFLKVNKNSKNKTVSFVDCSNIIFCRRRGIDSILAYDKHFDAWLTRLF</sequence>
<reference evidence="2 3" key="2">
    <citation type="journal article" date="2024" name="Int. J. Syst. Evol. Microbiol.">
        <title>Promethearchaeum syntrophicum gen. nov., sp. nov., an anaerobic, obligately syntrophic archaeon, the first isolate of the lineage 'Asgard' archaea, and proposal of the new archaeal phylum Promethearchaeota phyl. nov. and kingdom Promethearchaeati regn. nov.</title>
        <authorList>
            <person name="Imachi H."/>
            <person name="Nobu M.K."/>
            <person name="Kato S."/>
            <person name="Takaki Y."/>
            <person name="Miyazaki M."/>
            <person name="Miyata M."/>
            <person name="Ogawara M."/>
            <person name="Saito Y."/>
            <person name="Sakai S."/>
            <person name="Tahara Y.O."/>
            <person name="Takano Y."/>
            <person name="Tasumi E."/>
            <person name="Uematsu K."/>
            <person name="Yoshimura T."/>
            <person name="Itoh T."/>
            <person name="Ohkuma M."/>
            <person name="Takai K."/>
        </authorList>
    </citation>
    <scope>NUCLEOTIDE SEQUENCE [LARGE SCALE GENOMIC DNA]</scope>
    <source>
        <strain evidence="2 3">MK-D1</strain>
    </source>
</reference>
<protein>
    <submittedName>
        <fullName evidence="2">Type II toxin-antitoxin system VapC family toxin</fullName>
    </submittedName>
</protein>
<dbReference type="Proteomes" id="UP000321408">
    <property type="component" value="Chromosome"/>
</dbReference>
<dbReference type="EMBL" id="CP042905">
    <property type="protein sequence ID" value="QEE17204.1"/>
    <property type="molecule type" value="Genomic_DNA"/>
</dbReference>
<feature type="domain" description="PIN" evidence="1">
    <location>
        <begin position="3"/>
        <end position="134"/>
    </location>
</feature>
<keyword evidence="3" id="KW-1185">Reference proteome</keyword>
<dbReference type="InterPro" id="IPR029060">
    <property type="entry name" value="PIN-like_dom_sf"/>
</dbReference>
<dbReference type="InterPro" id="IPR039018">
    <property type="entry name" value="VapC20-like"/>
</dbReference>
<dbReference type="SUPFAM" id="SSF88723">
    <property type="entry name" value="PIN domain-like"/>
    <property type="match status" value="1"/>
</dbReference>
<name>A0A5B9DDL0_9ARCH</name>
<dbReference type="KEGG" id="psyt:DSAG12_03036"/>
<dbReference type="PANTHER" id="PTHR42188">
    <property type="entry name" value="23S RRNA-SPECIFIC ENDONUCLEASE VAPC20"/>
    <property type="match status" value="1"/>
</dbReference>
<dbReference type="GO" id="GO:0016787">
    <property type="term" value="F:hydrolase activity"/>
    <property type="evidence" value="ECO:0007669"/>
    <property type="project" value="UniProtKB-KW"/>
</dbReference>
<evidence type="ECO:0000259" key="1">
    <source>
        <dbReference type="Pfam" id="PF01850"/>
    </source>
</evidence>
<evidence type="ECO:0000313" key="2">
    <source>
        <dbReference type="EMBL" id="QEE17204.1"/>
    </source>
</evidence>
<evidence type="ECO:0000313" key="3">
    <source>
        <dbReference type="Proteomes" id="UP000321408"/>
    </source>
</evidence>
<dbReference type="GO" id="GO:0004521">
    <property type="term" value="F:RNA endonuclease activity"/>
    <property type="evidence" value="ECO:0007669"/>
    <property type="project" value="InterPro"/>
</dbReference>
<proteinExistence type="predicted"/>
<accession>A0A5B9DDL0</accession>
<dbReference type="GeneID" id="41331009"/>